<organism evidence="1 2">
    <name type="scientific">Entotheonella factor</name>
    <dbReference type="NCBI Taxonomy" id="1429438"/>
    <lineage>
        <taxon>Bacteria</taxon>
        <taxon>Pseudomonadati</taxon>
        <taxon>Nitrospinota/Tectimicrobiota group</taxon>
        <taxon>Candidatus Tectimicrobiota</taxon>
        <taxon>Candidatus Entotheonellia</taxon>
        <taxon>Candidatus Entotheonellales</taxon>
        <taxon>Candidatus Entotheonellaceae</taxon>
        <taxon>Candidatus Entotheonella</taxon>
    </lineage>
</organism>
<dbReference type="AlphaFoldDB" id="W4LGQ1"/>
<gene>
    <name evidence="1" type="ORF">ETSY1_26325</name>
</gene>
<reference evidence="1 2" key="1">
    <citation type="journal article" date="2014" name="Nature">
        <title>An environmental bacterial taxon with a large and distinct metabolic repertoire.</title>
        <authorList>
            <person name="Wilson M.C."/>
            <person name="Mori T."/>
            <person name="Ruckert C."/>
            <person name="Uria A.R."/>
            <person name="Helf M.J."/>
            <person name="Takada K."/>
            <person name="Gernert C."/>
            <person name="Steffens U.A."/>
            <person name="Heycke N."/>
            <person name="Schmitt S."/>
            <person name="Rinke C."/>
            <person name="Helfrich E.J."/>
            <person name="Brachmann A.O."/>
            <person name="Gurgui C."/>
            <person name="Wakimoto T."/>
            <person name="Kracht M."/>
            <person name="Crusemann M."/>
            <person name="Hentschel U."/>
            <person name="Abe I."/>
            <person name="Matsunaga S."/>
            <person name="Kalinowski J."/>
            <person name="Takeyama H."/>
            <person name="Piel J."/>
        </authorList>
    </citation>
    <scope>NUCLEOTIDE SEQUENCE [LARGE SCALE GENOMIC DNA]</scope>
    <source>
        <strain evidence="2">TSY1</strain>
    </source>
</reference>
<evidence type="ECO:0000313" key="2">
    <source>
        <dbReference type="Proteomes" id="UP000019141"/>
    </source>
</evidence>
<dbReference type="HOGENOM" id="CLU_3023439_0_0_7"/>
<dbReference type="Proteomes" id="UP000019141">
    <property type="component" value="Unassembled WGS sequence"/>
</dbReference>
<dbReference type="EMBL" id="AZHW01000776">
    <property type="protein sequence ID" value="ETW96516.1"/>
    <property type="molecule type" value="Genomic_DNA"/>
</dbReference>
<comment type="caution">
    <text evidence="1">The sequence shown here is derived from an EMBL/GenBank/DDBJ whole genome shotgun (WGS) entry which is preliminary data.</text>
</comment>
<name>W4LGQ1_ENTF1</name>
<protein>
    <submittedName>
        <fullName evidence="1">Uncharacterized protein</fullName>
    </submittedName>
</protein>
<sequence>MFNVALWIKVTVNMTTLAVFRNDLITLIDRKVSPQGVIEGSGMTGREAQERTQRA</sequence>
<keyword evidence="2" id="KW-1185">Reference proteome</keyword>
<accession>W4LGQ1</accession>
<evidence type="ECO:0000313" key="1">
    <source>
        <dbReference type="EMBL" id="ETW96516.1"/>
    </source>
</evidence>
<proteinExistence type="predicted"/>